<feature type="region of interest" description="Disordered" evidence="1">
    <location>
        <begin position="75"/>
        <end position="104"/>
    </location>
</feature>
<name>A0ABN1Y4C9_9ACTN</name>
<comment type="caution">
    <text evidence="2">The sequence shown here is derived from an EMBL/GenBank/DDBJ whole genome shotgun (WGS) entry which is preliminary data.</text>
</comment>
<reference evidence="3" key="1">
    <citation type="journal article" date="2019" name="Int. J. Syst. Evol. Microbiol.">
        <title>The Global Catalogue of Microorganisms (GCM) 10K type strain sequencing project: providing services to taxonomists for standard genome sequencing and annotation.</title>
        <authorList>
            <consortium name="The Broad Institute Genomics Platform"/>
            <consortium name="The Broad Institute Genome Sequencing Center for Infectious Disease"/>
            <person name="Wu L."/>
            <person name="Ma J."/>
        </authorList>
    </citation>
    <scope>NUCLEOTIDE SEQUENCE [LARGE SCALE GENOMIC DNA]</scope>
    <source>
        <strain evidence="3">JCM 12393</strain>
    </source>
</reference>
<evidence type="ECO:0000256" key="1">
    <source>
        <dbReference type="SAM" id="MobiDB-lite"/>
    </source>
</evidence>
<accession>A0ABN1Y4C9</accession>
<proteinExistence type="predicted"/>
<keyword evidence="3" id="KW-1185">Reference proteome</keyword>
<evidence type="ECO:0000313" key="3">
    <source>
        <dbReference type="Proteomes" id="UP001499863"/>
    </source>
</evidence>
<evidence type="ECO:0000313" key="2">
    <source>
        <dbReference type="EMBL" id="GAA1397523.1"/>
    </source>
</evidence>
<organism evidence="2 3">
    <name type="scientific">Kitasatospora putterlickiae</name>
    <dbReference type="NCBI Taxonomy" id="221725"/>
    <lineage>
        <taxon>Bacteria</taxon>
        <taxon>Bacillati</taxon>
        <taxon>Actinomycetota</taxon>
        <taxon>Actinomycetes</taxon>
        <taxon>Kitasatosporales</taxon>
        <taxon>Streptomycetaceae</taxon>
        <taxon>Kitasatospora</taxon>
    </lineage>
</organism>
<dbReference type="Proteomes" id="UP001499863">
    <property type="component" value="Unassembled WGS sequence"/>
</dbReference>
<sequence>MRACWGGAEEGGEVARVGKTGAEEVAAVAGRHGDAGGVASGEGAAVEDESEAFEVAVGGGEVDGEEVGDRAVQDGLGVQDADGGAVRPPSRHRTERTGRSSGGSAVDDLYVLSWLDHSL</sequence>
<dbReference type="EMBL" id="BAAAKJ010000190">
    <property type="protein sequence ID" value="GAA1397523.1"/>
    <property type="molecule type" value="Genomic_DNA"/>
</dbReference>
<gene>
    <name evidence="2" type="ORF">GCM10009639_35060</name>
</gene>
<protein>
    <submittedName>
        <fullName evidence="2">Uncharacterized protein</fullName>
    </submittedName>
</protein>